<comment type="caution">
    <text evidence="2">The sequence shown here is derived from an EMBL/GenBank/DDBJ whole genome shotgun (WGS) entry which is preliminary data.</text>
</comment>
<feature type="region of interest" description="Disordered" evidence="1">
    <location>
        <begin position="544"/>
        <end position="588"/>
    </location>
</feature>
<feature type="region of interest" description="Disordered" evidence="1">
    <location>
        <begin position="417"/>
        <end position="447"/>
    </location>
</feature>
<name>A0A167I1X3_METRR</name>
<reference evidence="2 3" key="1">
    <citation type="journal article" date="2016" name="Genome Biol. Evol.">
        <title>Divergent and convergent evolution of fungal pathogenicity.</title>
        <authorList>
            <person name="Shang Y."/>
            <person name="Xiao G."/>
            <person name="Zheng P."/>
            <person name="Cen K."/>
            <person name="Zhan S."/>
            <person name="Wang C."/>
        </authorList>
    </citation>
    <scope>NUCLEOTIDE SEQUENCE [LARGE SCALE GENOMIC DNA]</scope>
    <source>
        <strain evidence="2 3">RCEF 4871</strain>
    </source>
</reference>
<dbReference type="AlphaFoldDB" id="A0A167I1X3"/>
<evidence type="ECO:0000313" key="2">
    <source>
        <dbReference type="EMBL" id="OAA48575.1"/>
    </source>
</evidence>
<gene>
    <name evidence="2" type="ORF">NOR_01825</name>
</gene>
<accession>A0A167I1X3</accession>
<feature type="compositionally biased region" description="Basic and acidic residues" evidence="1">
    <location>
        <begin position="294"/>
        <end position="304"/>
    </location>
</feature>
<feature type="compositionally biased region" description="Polar residues" evidence="1">
    <location>
        <begin position="555"/>
        <end position="565"/>
    </location>
</feature>
<dbReference type="EMBL" id="AZHC01000004">
    <property type="protein sequence ID" value="OAA48575.1"/>
    <property type="molecule type" value="Genomic_DNA"/>
</dbReference>
<organism evidence="2 3">
    <name type="scientific">Metarhizium rileyi (strain RCEF 4871)</name>
    <name type="common">Nomuraea rileyi</name>
    <dbReference type="NCBI Taxonomy" id="1649241"/>
    <lineage>
        <taxon>Eukaryota</taxon>
        <taxon>Fungi</taxon>
        <taxon>Dikarya</taxon>
        <taxon>Ascomycota</taxon>
        <taxon>Pezizomycotina</taxon>
        <taxon>Sordariomycetes</taxon>
        <taxon>Hypocreomycetidae</taxon>
        <taxon>Hypocreales</taxon>
        <taxon>Clavicipitaceae</taxon>
        <taxon>Metarhizium</taxon>
    </lineage>
</organism>
<feature type="region of interest" description="Disordered" evidence="1">
    <location>
        <begin position="294"/>
        <end position="333"/>
    </location>
</feature>
<feature type="compositionally biased region" description="Basic and acidic residues" evidence="1">
    <location>
        <begin position="566"/>
        <end position="588"/>
    </location>
</feature>
<feature type="compositionally biased region" description="Polar residues" evidence="1">
    <location>
        <begin position="425"/>
        <end position="441"/>
    </location>
</feature>
<keyword evidence="3" id="KW-1185">Reference proteome</keyword>
<dbReference type="OrthoDB" id="4938493at2759"/>
<evidence type="ECO:0000256" key="1">
    <source>
        <dbReference type="SAM" id="MobiDB-lite"/>
    </source>
</evidence>
<proteinExistence type="predicted"/>
<dbReference type="STRING" id="1081105.A0A167I1X3"/>
<dbReference type="Proteomes" id="UP000243498">
    <property type="component" value="Unassembled WGS sequence"/>
</dbReference>
<evidence type="ECO:0000313" key="3">
    <source>
        <dbReference type="Proteomes" id="UP000243498"/>
    </source>
</evidence>
<sequence>MQAIVDHNGNDGSLEERTTASKDVCALASAGHDDTDYAYLAMTGPDRMLELEETRIEDQSLYIAEVEAKQRVGTATEPFVEVNVKSGNDREHGIVGESSTERREFQRFLEDYVTVDGSMDKCVEDLDELLRNGDPIYLRLTDFNLLAHLCKNMLSLTSAIEKLPEHQLGDGGVVQALEDLALVHSAFRHISKPLKLLCFYFDAWQLGGVGYEKNLSDTVASGLSVPGPAQADMEAILKLTSDYNTLHRKYVQLQARFQAQCAEMSSSPKSRASWDWQQATRVCVACSKKFERQSKSKEREKGKSPMEVPDEADDRSAVSSPLIFEPPSQDGEAAAAGIANAAKYTVEMMEEWTDGEAAFDEEQAKLLQQPPYTSPTDSPSNYVAQGEGPEILQPAPLYLNSQNRPPVLNVSECGHAANAEEEGRSSATSITESYGTGQEDSSQSRRERYLEDLLQAKCEEYNSLVDTYEEMAERCSNMAKMYDKSSRRYNDLMRWYEKLTHRHEKVKARIERERVIHDRVTEVYVTNAVEVGWKQNPSRSRSVARSLSPLVSPKGTVSSMDPTEASQREKMEHRADVDASERVQRRAESEQGFDTIARSWSELRTRSFLGQSESAFEAGQAQVQSFSDFVSSQCQSWIVVCDFLWSFVLPIPRPGIIISSTSGSSSPTQISQQANRDDTALGIPWPALFNILTQLILLFGIQTWIACAKERASWLYANNIKPTTLLSSYSRGERSFWPGLHGGLLTGEEAQTLLAMALLNSRYLVELLVRIMRDFSLFSRGSMRVLVLGFLVYVSARSA</sequence>
<protein>
    <submittedName>
        <fullName evidence="2">Uncharacterized protein</fullName>
    </submittedName>
</protein>